<dbReference type="AlphaFoldDB" id="A0AAN6QC10"/>
<evidence type="ECO:0000259" key="2">
    <source>
        <dbReference type="Pfam" id="PF20248"/>
    </source>
</evidence>
<dbReference type="RefSeq" id="XP_064664949.1">
    <property type="nucleotide sequence ID" value="XM_064812433.1"/>
</dbReference>
<protein>
    <recommendedName>
        <fullName evidence="2">DUF6603 domain-containing protein</fullName>
    </recommendedName>
</protein>
<dbReference type="Pfam" id="PF20248">
    <property type="entry name" value="DUF6603"/>
    <property type="match status" value="1"/>
</dbReference>
<accession>A0AAN6QC10</accession>
<reference evidence="3" key="1">
    <citation type="journal article" date="2023" name="Mol. Phylogenet. Evol.">
        <title>Genome-scale phylogeny and comparative genomics of the fungal order Sordariales.</title>
        <authorList>
            <person name="Hensen N."/>
            <person name="Bonometti L."/>
            <person name="Westerberg I."/>
            <person name="Brannstrom I.O."/>
            <person name="Guillou S."/>
            <person name="Cros-Aarteil S."/>
            <person name="Calhoun S."/>
            <person name="Haridas S."/>
            <person name="Kuo A."/>
            <person name="Mondo S."/>
            <person name="Pangilinan J."/>
            <person name="Riley R."/>
            <person name="LaButti K."/>
            <person name="Andreopoulos B."/>
            <person name="Lipzen A."/>
            <person name="Chen C."/>
            <person name="Yan M."/>
            <person name="Daum C."/>
            <person name="Ng V."/>
            <person name="Clum A."/>
            <person name="Steindorff A."/>
            <person name="Ohm R.A."/>
            <person name="Martin F."/>
            <person name="Silar P."/>
            <person name="Natvig D.O."/>
            <person name="Lalanne C."/>
            <person name="Gautier V."/>
            <person name="Ament-Velasquez S.L."/>
            <person name="Kruys A."/>
            <person name="Hutchinson M.I."/>
            <person name="Powell A.J."/>
            <person name="Barry K."/>
            <person name="Miller A.N."/>
            <person name="Grigoriev I.V."/>
            <person name="Debuchy R."/>
            <person name="Gladieux P."/>
            <person name="Hiltunen Thoren M."/>
            <person name="Johannesson H."/>
        </authorList>
    </citation>
    <scope>NUCLEOTIDE SEQUENCE</scope>
    <source>
        <strain evidence="3">CBS 508.74</strain>
    </source>
</reference>
<reference evidence="3" key="2">
    <citation type="submission" date="2023-05" db="EMBL/GenBank/DDBJ databases">
        <authorList>
            <consortium name="Lawrence Berkeley National Laboratory"/>
            <person name="Steindorff A."/>
            <person name="Hensen N."/>
            <person name="Bonometti L."/>
            <person name="Westerberg I."/>
            <person name="Brannstrom I.O."/>
            <person name="Guillou S."/>
            <person name="Cros-Aarteil S."/>
            <person name="Calhoun S."/>
            <person name="Haridas S."/>
            <person name="Kuo A."/>
            <person name="Mondo S."/>
            <person name="Pangilinan J."/>
            <person name="Riley R."/>
            <person name="Labutti K."/>
            <person name="Andreopoulos B."/>
            <person name="Lipzen A."/>
            <person name="Chen C."/>
            <person name="Yanf M."/>
            <person name="Daum C."/>
            <person name="Ng V."/>
            <person name="Clum A."/>
            <person name="Ohm R."/>
            <person name="Martin F."/>
            <person name="Silar P."/>
            <person name="Natvig D."/>
            <person name="Lalanne C."/>
            <person name="Gautier V."/>
            <person name="Ament-Velasquez S.L."/>
            <person name="Kruys A."/>
            <person name="Hutchinson M.I."/>
            <person name="Powell A.J."/>
            <person name="Barry K."/>
            <person name="Miller A.N."/>
            <person name="Grigoriev I.V."/>
            <person name="Debuchy R."/>
            <person name="Gladieux P."/>
            <person name="Thoren M.H."/>
            <person name="Johannesson H."/>
        </authorList>
    </citation>
    <scope>NUCLEOTIDE SEQUENCE</scope>
    <source>
        <strain evidence="3">CBS 508.74</strain>
    </source>
</reference>
<organism evidence="3 4">
    <name type="scientific">Canariomyces notabilis</name>
    <dbReference type="NCBI Taxonomy" id="2074819"/>
    <lineage>
        <taxon>Eukaryota</taxon>
        <taxon>Fungi</taxon>
        <taxon>Dikarya</taxon>
        <taxon>Ascomycota</taxon>
        <taxon>Pezizomycotina</taxon>
        <taxon>Sordariomycetes</taxon>
        <taxon>Sordariomycetidae</taxon>
        <taxon>Sordariales</taxon>
        <taxon>Chaetomiaceae</taxon>
        <taxon>Canariomyces</taxon>
    </lineage>
</organism>
<feature type="compositionally biased region" description="Polar residues" evidence="1">
    <location>
        <begin position="988"/>
        <end position="1002"/>
    </location>
</feature>
<sequence length="1139" mass="122976">MGQVVYDGGSWKLTALVENIYGSTLYQFFDPDTGSGIGSILDGIGITALGIEYDYAAGGGATNFAINGDLVIGSLGLSLDFKYAASGWTFEAYLDVTKTDVGKAKLSDVIKYVFGDHADDNLPDFILDISVVPPNDKKAVGFDMTALQVPEGATDKPLLFTAWLDFLGMSFQAIQYQPPAPGDSKVRPPARRIFVLAVNSLPPVDIPLIGNLTQPFDELLLLYVSAGEGDTAMSGVTYADLKTINGELQRVGRRPLPYRATKKQYADEDVVLTIGAHFILVLKDTAGQPKVMLDYVFYTPSTDSKALVGLWQESGPAPAPAKAPYEKRIGPLSIRNMGFKYSPGIEPMLSITMDASVALGPIALDLLGFSLDLTFEKGMTLLQLPTPSVSLSGLGVAFDRPPVILAGMFEHRHVEKPVEQDYYQGAVTLSFQPYLFTAAGYYGTTNAPSGAFISAFVYFVLNGPLIELEFAEINGVTGGFGYNTFLHFPNPTSVLDFPFLRDPGDTDPSKQLTALVGGPWFFPQDGAFWLAAGLSVKALQVLQVRLVLAVEWNPSVQLGLFGVATADMPAGSNDSLKIMHVELGITAIFDFSTDTLRIEGQLAPSSFVWNPFCHLSGGFAYYQWFRTLDTGGGSSGDAPIPAGDFVFTVGGYHRNFKPPAQYPSAVPRLSISWSFDSAISITGEAYFAITPNVVMAGGRLDASLSAGPLSAWFDAWADLLINYKPFHFTAYGGVSVGVEFTLDLWICTIHISIEIGATLFLAGPPLHGTVHVDFWVHGFDIDFGDSAGGPEERLILDQFYELLLQADLSKADDDDDGCEHGSSATLEDPPSNLPPPHVYSCNEGLIPTGDSESTPNKADEPWRVRGAVFQFTVGCKFAIDSADVVTGQVDPNAPKIDPHHIPGNGQAIYARPMHLTDKLRSTLTVTITPEDPPARRLDELVDPPPLVPVWDNGVAVTKPVPKALWGMYSATDDPNSPFNPDPNHNPNLLQPSNTGNPSSPTDTLVPLTMGVTLSSPLPRISTDWIPSFNPKTFFVRNVDEPVKFPSPEPSNPAWYPRPLADGGDDEWEYVRAKWDATPGLGVGAAELAVKTWAGLSFAGWRVDEEMGDITGRKPGALLDKDSGEFERVYLEAMRVCAVA</sequence>
<feature type="region of interest" description="Disordered" evidence="1">
    <location>
        <begin position="813"/>
        <end position="834"/>
    </location>
</feature>
<proteinExistence type="predicted"/>
<feature type="domain" description="DUF6603" evidence="2">
    <location>
        <begin position="326"/>
        <end position="872"/>
    </location>
</feature>
<dbReference type="GeneID" id="89936558"/>
<gene>
    <name evidence="3" type="ORF">N656DRAFT_720199</name>
</gene>
<evidence type="ECO:0000313" key="3">
    <source>
        <dbReference type="EMBL" id="KAK4107379.1"/>
    </source>
</evidence>
<comment type="caution">
    <text evidence="3">The sequence shown here is derived from an EMBL/GenBank/DDBJ whole genome shotgun (WGS) entry which is preliminary data.</text>
</comment>
<dbReference type="EMBL" id="MU853375">
    <property type="protein sequence ID" value="KAK4107379.1"/>
    <property type="molecule type" value="Genomic_DNA"/>
</dbReference>
<feature type="region of interest" description="Disordered" evidence="1">
    <location>
        <begin position="973"/>
        <end position="1003"/>
    </location>
</feature>
<dbReference type="Proteomes" id="UP001302812">
    <property type="component" value="Unassembled WGS sequence"/>
</dbReference>
<dbReference type="InterPro" id="IPR046538">
    <property type="entry name" value="DUF6603"/>
</dbReference>
<feature type="compositionally biased region" description="Low complexity" evidence="1">
    <location>
        <begin position="973"/>
        <end position="987"/>
    </location>
</feature>
<keyword evidence="4" id="KW-1185">Reference proteome</keyword>
<name>A0AAN6QC10_9PEZI</name>
<evidence type="ECO:0000313" key="4">
    <source>
        <dbReference type="Proteomes" id="UP001302812"/>
    </source>
</evidence>
<evidence type="ECO:0000256" key="1">
    <source>
        <dbReference type="SAM" id="MobiDB-lite"/>
    </source>
</evidence>